<evidence type="ECO:0000313" key="1">
    <source>
        <dbReference type="Ensembl" id="ENSBJAP00000021683.1"/>
    </source>
</evidence>
<dbReference type="Ensembl" id="ENSBJAT00000022293.1">
    <property type="protein sequence ID" value="ENSBJAP00000021683.1"/>
    <property type="gene ID" value="ENSBJAG00000014131.1"/>
</dbReference>
<keyword evidence="2" id="KW-1185">Reference proteome</keyword>
<name>A0A8C0BUQ5_9AVES</name>
<reference evidence="1" key="2">
    <citation type="submission" date="2025-09" db="UniProtKB">
        <authorList>
            <consortium name="Ensembl"/>
        </authorList>
    </citation>
    <scope>IDENTIFICATION</scope>
</reference>
<reference evidence="1" key="1">
    <citation type="submission" date="2025-08" db="UniProtKB">
        <authorList>
            <consortium name="Ensembl"/>
        </authorList>
    </citation>
    <scope>IDENTIFICATION</scope>
</reference>
<accession>A0A8C0BUQ5</accession>
<organism evidence="1 2">
    <name type="scientific">Buteo japonicus</name>
    <dbReference type="NCBI Taxonomy" id="224669"/>
    <lineage>
        <taxon>Eukaryota</taxon>
        <taxon>Metazoa</taxon>
        <taxon>Chordata</taxon>
        <taxon>Craniata</taxon>
        <taxon>Vertebrata</taxon>
        <taxon>Euteleostomi</taxon>
        <taxon>Archelosauria</taxon>
        <taxon>Archosauria</taxon>
        <taxon>Dinosauria</taxon>
        <taxon>Saurischia</taxon>
        <taxon>Theropoda</taxon>
        <taxon>Coelurosauria</taxon>
        <taxon>Aves</taxon>
        <taxon>Neognathae</taxon>
        <taxon>Neoaves</taxon>
        <taxon>Telluraves</taxon>
        <taxon>Accipitrimorphae</taxon>
        <taxon>Accipitriformes</taxon>
        <taxon>Accipitridae</taxon>
        <taxon>Accipitrinae</taxon>
        <taxon>Buteo</taxon>
    </lineage>
</organism>
<dbReference type="AlphaFoldDB" id="A0A8C0BUQ5"/>
<sequence length="84" mass="8644">MLALAWTSAQHSTLQPVTPGLKRSGGLRLPGSWDCRHVPLCPENSMPTASWAALGGRSCGVSILGDIQNSTGHSPGQPALADPA</sequence>
<evidence type="ECO:0000313" key="2">
    <source>
        <dbReference type="Proteomes" id="UP000694555"/>
    </source>
</evidence>
<proteinExistence type="predicted"/>
<dbReference type="Proteomes" id="UP000694555">
    <property type="component" value="Unplaced"/>
</dbReference>
<protein>
    <submittedName>
        <fullName evidence="1">Uncharacterized protein</fullName>
    </submittedName>
</protein>